<dbReference type="InterPro" id="IPR051086">
    <property type="entry name" value="RNase_D-like"/>
</dbReference>
<comment type="caution">
    <text evidence="2">The sequence shown here is derived from an EMBL/GenBank/DDBJ whole genome shotgun (WGS) entry which is preliminary data.</text>
</comment>
<dbReference type="AlphaFoldDB" id="A0A6N4RC87"/>
<dbReference type="SUPFAM" id="SSF53098">
    <property type="entry name" value="Ribonuclease H-like"/>
    <property type="match status" value="1"/>
</dbReference>
<dbReference type="Gene3D" id="3.30.420.10">
    <property type="entry name" value="Ribonuclease H-like superfamily/Ribonuclease H"/>
    <property type="match status" value="1"/>
</dbReference>
<dbReference type="PANTHER" id="PTHR47649:SF1">
    <property type="entry name" value="RIBONUCLEASE D"/>
    <property type="match status" value="1"/>
</dbReference>
<dbReference type="SMART" id="SM00474">
    <property type="entry name" value="35EXOc"/>
    <property type="match status" value="1"/>
</dbReference>
<organism evidence="2 3">
    <name type="scientific">Blastochloris viridis</name>
    <name type="common">Rhodopseudomonas viridis</name>
    <dbReference type="NCBI Taxonomy" id="1079"/>
    <lineage>
        <taxon>Bacteria</taxon>
        <taxon>Pseudomonadati</taxon>
        <taxon>Pseudomonadota</taxon>
        <taxon>Alphaproteobacteria</taxon>
        <taxon>Hyphomicrobiales</taxon>
        <taxon>Blastochloridaceae</taxon>
        <taxon>Blastochloris</taxon>
    </lineage>
</organism>
<gene>
    <name evidence="2" type="ORF">DI628_07135</name>
</gene>
<dbReference type="PANTHER" id="PTHR47649">
    <property type="entry name" value="RIBONUCLEASE D"/>
    <property type="match status" value="1"/>
</dbReference>
<dbReference type="Pfam" id="PF01612">
    <property type="entry name" value="DNA_pol_A_exo1"/>
    <property type="match status" value="1"/>
</dbReference>
<evidence type="ECO:0000313" key="2">
    <source>
        <dbReference type="EMBL" id="TKW60666.1"/>
    </source>
</evidence>
<proteinExistence type="predicted"/>
<name>A0A6N4RC87_BLAVI</name>
<dbReference type="InterPro" id="IPR036397">
    <property type="entry name" value="RNaseH_sf"/>
</dbReference>
<dbReference type="InterPro" id="IPR012337">
    <property type="entry name" value="RNaseH-like_sf"/>
</dbReference>
<dbReference type="EMBL" id="VAFM01000002">
    <property type="protein sequence ID" value="TKW60666.1"/>
    <property type="molecule type" value="Genomic_DNA"/>
</dbReference>
<dbReference type="CDD" id="cd06142">
    <property type="entry name" value="RNaseD_exo"/>
    <property type="match status" value="1"/>
</dbReference>
<dbReference type="GO" id="GO:0006139">
    <property type="term" value="P:nucleobase-containing compound metabolic process"/>
    <property type="evidence" value="ECO:0007669"/>
    <property type="project" value="InterPro"/>
</dbReference>
<reference evidence="2 3" key="1">
    <citation type="journal article" date="2017" name="Nat. Commun.">
        <title>In situ click chemistry generation of cyclooxygenase-2 inhibitors.</title>
        <authorList>
            <person name="Bhardwaj A."/>
            <person name="Kaur J."/>
            <person name="Wuest M."/>
            <person name="Wuest F."/>
        </authorList>
    </citation>
    <scope>NUCLEOTIDE SEQUENCE [LARGE SCALE GENOMIC DNA]</scope>
    <source>
        <strain evidence="2">S2_018_000_R2_106</strain>
    </source>
</reference>
<sequence>MITRPTPTITLVHNDLPAGLTFPNGMVAIDTETTGLSLVTDRLCLAQVGDGEGNVWLVKFDGSDYSAPNLRKVLEDPRLIKLFHFARFDLAMLQKWLGLPEIHPSFCTKIASKLTQPGPGKHNLRTLCKDFLGVELDKTEQMSNWAAEELTESQMNYAASDVLYLHELYQIFSDKLTEMGLNVAMHNALNFLATRVELDLKGYPETDLFSHTGW</sequence>
<dbReference type="GO" id="GO:0003676">
    <property type="term" value="F:nucleic acid binding"/>
    <property type="evidence" value="ECO:0007669"/>
    <property type="project" value="InterPro"/>
</dbReference>
<dbReference type="InterPro" id="IPR002562">
    <property type="entry name" value="3'-5'_exonuclease_dom"/>
</dbReference>
<protein>
    <submittedName>
        <fullName evidence="2">Ribonuclease D</fullName>
    </submittedName>
</protein>
<accession>A0A6N4RC87</accession>
<evidence type="ECO:0000259" key="1">
    <source>
        <dbReference type="SMART" id="SM00474"/>
    </source>
</evidence>
<dbReference type="GO" id="GO:0008408">
    <property type="term" value="F:3'-5' exonuclease activity"/>
    <property type="evidence" value="ECO:0007669"/>
    <property type="project" value="InterPro"/>
</dbReference>
<dbReference type="Proteomes" id="UP000320948">
    <property type="component" value="Unassembled WGS sequence"/>
</dbReference>
<evidence type="ECO:0000313" key="3">
    <source>
        <dbReference type="Proteomes" id="UP000320948"/>
    </source>
</evidence>
<feature type="domain" description="3'-5' exonuclease" evidence="1">
    <location>
        <begin position="7"/>
        <end position="177"/>
    </location>
</feature>